<dbReference type="Gene3D" id="2.40.50.100">
    <property type="match status" value="1"/>
</dbReference>
<feature type="compositionally biased region" description="Basic and acidic residues" evidence="2">
    <location>
        <begin position="306"/>
        <end position="319"/>
    </location>
</feature>
<dbReference type="SUPFAM" id="SSF111369">
    <property type="entry name" value="HlyD-like secretion proteins"/>
    <property type="match status" value="1"/>
</dbReference>
<evidence type="ECO:0000256" key="3">
    <source>
        <dbReference type="SAM" id="Phobius"/>
    </source>
</evidence>
<evidence type="ECO:0000259" key="4">
    <source>
        <dbReference type="Pfam" id="PF25876"/>
    </source>
</evidence>
<dbReference type="GO" id="GO:0015562">
    <property type="term" value="F:efflux transmembrane transporter activity"/>
    <property type="evidence" value="ECO:0007669"/>
    <property type="project" value="TreeGrafter"/>
</dbReference>
<dbReference type="InterPro" id="IPR058636">
    <property type="entry name" value="Beta-barrel_YknX"/>
</dbReference>
<dbReference type="Pfam" id="PF25917">
    <property type="entry name" value="BSH_RND"/>
    <property type="match status" value="1"/>
</dbReference>
<evidence type="ECO:0000313" key="8">
    <source>
        <dbReference type="Proteomes" id="UP000264313"/>
    </source>
</evidence>
<gene>
    <name evidence="7" type="ORF">DCW48_02070</name>
</gene>
<dbReference type="Proteomes" id="UP000264313">
    <property type="component" value="Unassembled WGS sequence"/>
</dbReference>
<comment type="similarity">
    <text evidence="1">Belongs to the membrane fusion protein (MFP) (TC 8.A.1) family.</text>
</comment>
<evidence type="ECO:0000256" key="2">
    <source>
        <dbReference type="SAM" id="MobiDB-lite"/>
    </source>
</evidence>
<dbReference type="NCBIfam" id="TIGR01730">
    <property type="entry name" value="RND_mfp"/>
    <property type="match status" value="1"/>
</dbReference>
<dbReference type="AlphaFoldDB" id="A0A351R8W5"/>
<organism evidence="7 8">
    <name type="scientific">Methylotenera mobilis</name>
    <dbReference type="NCBI Taxonomy" id="359408"/>
    <lineage>
        <taxon>Bacteria</taxon>
        <taxon>Pseudomonadati</taxon>
        <taxon>Pseudomonadota</taxon>
        <taxon>Betaproteobacteria</taxon>
        <taxon>Nitrosomonadales</taxon>
        <taxon>Methylophilaceae</taxon>
        <taxon>Methylotenera</taxon>
    </lineage>
</organism>
<dbReference type="STRING" id="1132855.GCA_000384255_00465"/>
<accession>A0A351R8W5</accession>
<dbReference type="Gene3D" id="2.40.30.170">
    <property type="match status" value="1"/>
</dbReference>
<dbReference type="InterPro" id="IPR058624">
    <property type="entry name" value="MdtA-like_HH"/>
</dbReference>
<dbReference type="Pfam" id="PF25876">
    <property type="entry name" value="HH_MFP_RND"/>
    <property type="match status" value="1"/>
</dbReference>
<keyword evidence="3" id="KW-0812">Transmembrane</keyword>
<feature type="domain" description="Multidrug resistance protein MdtA-like barrel-sandwich hybrid" evidence="5">
    <location>
        <begin position="62"/>
        <end position="200"/>
    </location>
</feature>
<keyword evidence="3" id="KW-0472">Membrane</keyword>
<proteinExistence type="inferred from homology"/>
<evidence type="ECO:0000313" key="7">
    <source>
        <dbReference type="EMBL" id="HBA08486.1"/>
    </source>
</evidence>
<dbReference type="InterPro" id="IPR006143">
    <property type="entry name" value="RND_pump_MFP"/>
</dbReference>
<feature type="transmembrane region" description="Helical" evidence="3">
    <location>
        <begin position="7"/>
        <end position="24"/>
    </location>
</feature>
<dbReference type="Gene3D" id="1.10.287.470">
    <property type="entry name" value="Helix hairpin bin"/>
    <property type="match status" value="1"/>
</dbReference>
<name>A0A351R8W5_9PROT</name>
<evidence type="ECO:0000259" key="6">
    <source>
        <dbReference type="Pfam" id="PF25990"/>
    </source>
</evidence>
<dbReference type="Pfam" id="PF25990">
    <property type="entry name" value="Beta-barrel_YknX"/>
    <property type="match status" value="1"/>
</dbReference>
<sequence length="404" mass="44079">MKSLNKIILIIVLIALATGAYYYYQSTRNINPADLYRLAEITQGDIEQTVSANGTLNPVTLVSVGTQISGIVKKLYVDFNDEVKKDQVLLELDNALFMAQISQSQASVRNNQASVELAQANEKRMRELYAQEFVSKQELDTAVQVLKSAKAQLDSARGLLARDQTNLNFTIIRSPVSGVVVDRVVDVGQTVAASFQTPTLIKIAQDLSKMQINSSFAEADIGNIKVGQMTKFNVDAFPNRNFEGVVKQVRLNPVNTSNVVTYDVVISVDNQDQLLLPGMTAYVNIGVAKREQALLVPNAALRYKPKLDENSADSPKGEMAKNGGARKKRNKGDDLNTGTIYILKDNKPSPIKVRLGITDGRFTEITGRDLLAKGVNVGTQLIVSELQSNGSAQASGNARGPRMF</sequence>
<feature type="domain" description="YknX-like beta-barrel" evidence="6">
    <location>
        <begin position="210"/>
        <end position="285"/>
    </location>
</feature>
<protein>
    <submittedName>
        <fullName evidence="7">Efflux RND transporter periplasmic adaptor subunit</fullName>
    </submittedName>
</protein>
<dbReference type="GO" id="GO:1990281">
    <property type="term" value="C:efflux pump complex"/>
    <property type="evidence" value="ECO:0007669"/>
    <property type="project" value="TreeGrafter"/>
</dbReference>
<dbReference type="EMBL" id="DNAA01000051">
    <property type="protein sequence ID" value="HBA08486.1"/>
    <property type="molecule type" value="Genomic_DNA"/>
</dbReference>
<dbReference type="PANTHER" id="PTHR30469:SF33">
    <property type="entry name" value="SLR1207 PROTEIN"/>
    <property type="match status" value="1"/>
</dbReference>
<dbReference type="InterPro" id="IPR058625">
    <property type="entry name" value="MdtA-like_BSH"/>
</dbReference>
<reference evidence="7 8" key="1">
    <citation type="journal article" date="2018" name="Nat. Biotechnol.">
        <title>A standardized bacterial taxonomy based on genome phylogeny substantially revises the tree of life.</title>
        <authorList>
            <person name="Parks D.H."/>
            <person name="Chuvochina M."/>
            <person name="Waite D.W."/>
            <person name="Rinke C."/>
            <person name="Skarshewski A."/>
            <person name="Chaumeil P.A."/>
            <person name="Hugenholtz P."/>
        </authorList>
    </citation>
    <scope>NUCLEOTIDE SEQUENCE [LARGE SCALE GENOMIC DNA]</scope>
    <source>
        <strain evidence="7">UBA9958</strain>
    </source>
</reference>
<keyword evidence="3" id="KW-1133">Transmembrane helix</keyword>
<comment type="caution">
    <text evidence="7">The sequence shown here is derived from an EMBL/GenBank/DDBJ whole genome shotgun (WGS) entry which is preliminary data.</text>
</comment>
<feature type="region of interest" description="Disordered" evidence="2">
    <location>
        <begin position="306"/>
        <end position="332"/>
    </location>
</feature>
<feature type="domain" description="Multidrug resistance protein MdtA-like alpha-helical hairpin" evidence="4">
    <location>
        <begin position="123"/>
        <end position="170"/>
    </location>
</feature>
<evidence type="ECO:0000256" key="1">
    <source>
        <dbReference type="ARBA" id="ARBA00009477"/>
    </source>
</evidence>
<dbReference type="PANTHER" id="PTHR30469">
    <property type="entry name" value="MULTIDRUG RESISTANCE PROTEIN MDTA"/>
    <property type="match status" value="1"/>
</dbReference>
<evidence type="ECO:0000259" key="5">
    <source>
        <dbReference type="Pfam" id="PF25917"/>
    </source>
</evidence>